<dbReference type="RefSeq" id="WP_067551267.1">
    <property type="nucleotide sequence ID" value="NZ_CP016895.1"/>
</dbReference>
<dbReference type="Gene3D" id="2.60.40.1090">
    <property type="entry name" value="Fimbrial-type adhesion domain"/>
    <property type="match status" value="1"/>
</dbReference>
<evidence type="ECO:0000313" key="7">
    <source>
        <dbReference type="Proteomes" id="UP000093391"/>
    </source>
</evidence>
<dbReference type="GO" id="GO:0009289">
    <property type="term" value="C:pilus"/>
    <property type="evidence" value="ECO:0007669"/>
    <property type="project" value="UniProtKB-SubCell"/>
</dbReference>
<gene>
    <name evidence="6" type="ORF">BFG52_00715</name>
</gene>
<proteinExistence type="inferred from homology"/>
<feature type="chain" id="PRO_5008539805" description="Fimbrial-type adhesion domain-containing protein" evidence="5">
    <location>
        <begin position="22"/>
        <end position="190"/>
    </location>
</feature>
<dbReference type="SUPFAM" id="SSF49401">
    <property type="entry name" value="Bacterial adhesins"/>
    <property type="match status" value="1"/>
</dbReference>
<evidence type="ECO:0008006" key="8">
    <source>
        <dbReference type="Google" id="ProtNLM"/>
    </source>
</evidence>
<feature type="signal peptide" evidence="5">
    <location>
        <begin position="1"/>
        <end position="21"/>
    </location>
</feature>
<dbReference type="PANTHER" id="PTHR33420:SF3">
    <property type="entry name" value="FIMBRIAL SUBUNIT ELFA"/>
    <property type="match status" value="1"/>
</dbReference>
<dbReference type="InterPro" id="IPR050263">
    <property type="entry name" value="Bact_Fimbrial_Adh_Pro"/>
</dbReference>
<evidence type="ECO:0000256" key="4">
    <source>
        <dbReference type="ARBA" id="ARBA00023263"/>
    </source>
</evidence>
<evidence type="ECO:0000313" key="6">
    <source>
        <dbReference type="EMBL" id="AOA57022.1"/>
    </source>
</evidence>
<dbReference type="EMBL" id="CP016895">
    <property type="protein sequence ID" value="AOA57022.1"/>
    <property type="molecule type" value="Genomic_DNA"/>
</dbReference>
<keyword evidence="7" id="KW-1185">Reference proteome</keyword>
<comment type="subcellular location">
    <subcellularLocation>
        <location evidence="1">Fimbrium</location>
    </subcellularLocation>
</comment>
<evidence type="ECO:0000256" key="5">
    <source>
        <dbReference type="SAM" id="SignalP"/>
    </source>
</evidence>
<organism evidence="6 7">
    <name type="scientific">Acinetobacter larvae</name>
    <dbReference type="NCBI Taxonomy" id="1789224"/>
    <lineage>
        <taxon>Bacteria</taxon>
        <taxon>Pseudomonadati</taxon>
        <taxon>Pseudomonadota</taxon>
        <taxon>Gammaproteobacteria</taxon>
        <taxon>Moraxellales</taxon>
        <taxon>Moraxellaceae</taxon>
        <taxon>Acinetobacter</taxon>
    </lineage>
</organism>
<dbReference type="InterPro" id="IPR008966">
    <property type="entry name" value="Adhesion_dom_sf"/>
</dbReference>
<dbReference type="InterPro" id="IPR036937">
    <property type="entry name" value="Adhesion_dom_fimbrial_sf"/>
</dbReference>
<keyword evidence="3 5" id="KW-0732">Signal</keyword>
<dbReference type="GO" id="GO:0043709">
    <property type="term" value="P:cell adhesion involved in single-species biofilm formation"/>
    <property type="evidence" value="ECO:0007669"/>
    <property type="project" value="TreeGrafter"/>
</dbReference>
<keyword evidence="4" id="KW-0281">Fimbrium</keyword>
<name>A0A1B2LVP8_9GAMM</name>
<dbReference type="OrthoDB" id="6494728at2"/>
<evidence type="ECO:0000256" key="2">
    <source>
        <dbReference type="ARBA" id="ARBA00006671"/>
    </source>
</evidence>
<dbReference type="KEGG" id="ala:BFG52_00715"/>
<evidence type="ECO:0000256" key="3">
    <source>
        <dbReference type="ARBA" id="ARBA00022729"/>
    </source>
</evidence>
<evidence type="ECO:0000256" key="1">
    <source>
        <dbReference type="ARBA" id="ARBA00004561"/>
    </source>
</evidence>
<dbReference type="PANTHER" id="PTHR33420">
    <property type="entry name" value="FIMBRIAL SUBUNIT ELFA-RELATED"/>
    <property type="match status" value="1"/>
</dbReference>
<reference evidence="6 7" key="1">
    <citation type="submission" date="2016-08" db="EMBL/GenBank/DDBJ databases">
        <authorList>
            <person name="Seilhamer J.J."/>
        </authorList>
    </citation>
    <scope>NUCLEOTIDE SEQUENCE [LARGE SCALE GENOMIC DNA]</scope>
    <source>
        <strain evidence="6 7">BRTC-1</strain>
    </source>
</reference>
<dbReference type="AlphaFoldDB" id="A0A1B2LVP8"/>
<sequence length="190" mass="19876">MSKLSNALLIVFATSSASVFAADGTITINGRVLDSTCTLTSDGGSTQNKDNITVTLPAVKTSAFTAVGSVAGRTDFQLKIVDSSGKACDSLSGIKGVLISAATNKYLSTDPTALLNTKVIDTTPAENKDKKPVHVQILDQTQAINFKNPTAIKPDAEGVIKLASQYYQATEGSIAAQNVQAVVDYTLIYN</sequence>
<accession>A0A1B2LVP8</accession>
<protein>
    <recommendedName>
        <fullName evidence="8">Fimbrial-type adhesion domain-containing protein</fullName>
    </recommendedName>
</protein>
<comment type="similarity">
    <text evidence="2">Belongs to the fimbrial protein family.</text>
</comment>
<dbReference type="Proteomes" id="UP000093391">
    <property type="component" value="Chromosome"/>
</dbReference>
<dbReference type="STRING" id="1789224.BFG52_00715"/>